<organism evidence="3 4">
    <name type="scientific">Actinophytocola algeriensis</name>
    <dbReference type="NCBI Taxonomy" id="1768010"/>
    <lineage>
        <taxon>Bacteria</taxon>
        <taxon>Bacillati</taxon>
        <taxon>Actinomycetota</taxon>
        <taxon>Actinomycetes</taxon>
        <taxon>Pseudonocardiales</taxon>
        <taxon>Pseudonocardiaceae</taxon>
    </lineage>
</organism>
<feature type="chain" id="PRO_5031428726" evidence="2">
    <location>
        <begin position="27"/>
        <end position="97"/>
    </location>
</feature>
<feature type="signal peptide" evidence="2">
    <location>
        <begin position="1"/>
        <end position="26"/>
    </location>
</feature>
<dbReference type="RefSeq" id="WP_184813752.1">
    <property type="nucleotide sequence ID" value="NZ_JACHJQ010000006.1"/>
</dbReference>
<protein>
    <submittedName>
        <fullName evidence="3">Uncharacterized protein</fullName>
    </submittedName>
</protein>
<sequence length="97" mass="10104">MNRRAMATGLLIALLAVFAMVTPAHHEPGTMSPHTVVSNAAPTLPAPNTTPEIPLAGAETTLHPPVAPRQVHVEAEPDAHPRAHREPAAGRAPPARA</sequence>
<evidence type="ECO:0000313" key="3">
    <source>
        <dbReference type="EMBL" id="MBB4909682.1"/>
    </source>
</evidence>
<keyword evidence="2" id="KW-0732">Signal</keyword>
<dbReference type="EMBL" id="JACHJQ010000006">
    <property type="protein sequence ID" value="MBB4909682.1"/>
    <property type="molecule type" value="Genomic_DNA"/>
</dbReference>
<proteinExistence type="predicted"/>
<evidence type="ECO:0000313" key="4">
    <source>
        <dbReference type="Proteomes" id="UP000520767"/>
    </source>
</evidence>
<feature type="region of interest" description="Disordered" evidence="1">
    <location>
        <begin position="25"/>
        <end position="97"/>
    </location>
</feature>
<reference evidence="3 4" key="1">
    <citation type="submission" date="2020-08" db="EMBL/GenBank/DDBJ databases">
        <title>Genomic Encyclopedia of Type Strains, Phase III (KMG-III): the genomes of soil and plant-associated and newly described type strains.</title>
        <authorList>
            <person name="Whitman W."/>
        </authorList>
    </citation>
    <scope>NUCLEOTIDE SEQUENCE [LARGE SCALE GENOMIC DNA]</scope>
    <source>
        <strain evidence="3 4">CECT 8960</strain>
    </source>
</reference>
<dbReference type="AlphaFoldDB" id="A0A7W7Q9Y8"/>
<accession>A0A7W7Q9Y8</accession>
<gene>
    <name evidence="3" type="ORF">FHR82_005940</name>
</gene>
<dbReference type="Proteomes" id="UP000520767">
    <property type="component" value="Unassembled WGS sequence"/>
</dbReference>
<feature type="compositionally biased region" description="Low complexity" evidence="1">
    <location>
        <begin position="39"/>
        <end position="51"/>
    </location>
</feature>
<evidence type="ECO:0000256" key="1">
    <source>
        <dbReference type="SAM" id="MobiDB-lite"/>
    </source>
</evidence>
<comment type="caution">
    <text evidence="3">The sequence shown here is derived from an EMBL/GenBank/DDBJ whole genome shotgun (WGS) entry which is preliminary data.</text>
</comment>
<evidence type="ECO:0000256" key="2">
    <source>
        <dbReference type="SAM" id="SignalP"/>
    </source>
</evidence>
<keyword evidence="4" id="KW-1185">Reference proteome</keyword>
<name>A0A7W7Q9Y8_9PSEU</name>
<feature type="compositionally biased region" description="Basic and acidic residues" evidence="1">
    <location>
        <begin position="71"/>
        <end position="88"/>
    </location>
</feature>